<proteinExistence type="predicted"/>
<gene>
    <name evidence="2" type="ORF">KDB89_05740</name>
</gene>
<sequence>MTASTTTSFTVVGTGDRRRVVTPAGRPDLRLPRAHAPRPVAPGRVGSVSSCVAPRVEAPAPSTLWLKIKVAAVGALAIAGVAASASSFIAMAQPDPATGYVAGDPAWAHVTQP</sequence>
<feature type="compositionally biased region" description="Low complexity" evidence="1">
    <location>
        <begin position="1"/>
        <end position="14"/>
    </location>
</feature>
<reference evidence="2 3" key="1">
    <citation type="submission" date="2021-07" db="EMBL/GenBank/DDBJ databases">
        <title>complete genome sequencing of Tessaracoccus sp.J1M15.</title>
        <authorList>
            <person name="Bae J.-W."/>
            <person name="Kim D.-y."/>
        </authorList>
    </citation>
    <scope>NUCLEOTIDE SEQUENCE [LARGE SCALE GENOMIC DNA]</scope>
    <source>
        <strain evidence="2 3">J1M15</strain>
    </source>
</reference>
<feature type="region of interest" description="Disordered" evidence="1">
    <location>
        <begin position="1"/>
        <end position="47"/>
    </location>
</feature>
<dbReference type="Proteomes" id="UP000824504">
    <property type="component" value="Chromosome"/>
</dbReference>
<dbReference type="RefSeq" id="WP_219083881.1">
    <property type="nucleotide sequence ID" value="NZ_CP079216.1"/>
</dbReference>
<evidence type="ECO:0000256" key="1">
    <source>
        <dbReference type="SAM" id="MobiDB-lite"/>
    </source>
</evidence>
<accession>A0ABX8SMS8</accession>
<protein>
    <submittedName>
        <fullName evidence="2">Uncharacterized protein</fullName>
    </submittedName>
</protein>
<keyword evidence="3" id="KW-1185">Reference proteome</keyword>
<evidence type="ECO:0000313" key="2">
    <source>
        <dbReference type="EMBL" id="QXT63955.1"/>
    </source>
</evidence>
<organism evidence="2 3">
    <name type="scientific">Tessaracoccus palaemonis</name>
    <dbReference type="NCBI Taxonomy" id="2829499"/>
    <lineage>
        <taxon>Bacteria</taxon>
        <taxon>Bacillati</taxon>
        <taxon>Actinomycetota</taxon>
        <taxon>Actinomycetes</taxon>
        <taxon>Propionibacteriales</taxon>
        <taxon>Propionibacteriaceae</taxon>
        <taxon>Tessaracoccus</taxon>
    </lineage>
</organism>
<name>A0ABX8SMS8_9ACTN</name>
<dbReference type="EMBL" id="CP079216">
    <property type="protein sequence ID" value="QXT63955.1"/>
    <property type="molecule type" value="Genomic_DNA"/>
</dbReference>
<evidence type="ECO:0000313" key="3">
    <source>
        <dbReference type="Proteomes" id="UP000824504"/>
    </source>
</evidence>